<feature type="compositionally biased region" description="Polar residues" evidence="1">
    <location>
        <begin position="50"/>
        <end position="76"/>
    </location>
</feature>
<dbReference type="InterPro" id="IPR050730">
    <property type="entry name" value="UBX_domain-protein"/>
</dbReference>
<gene>
    <name evidence="3" type="ORF">K432DRAFT_401606</name>
</gene>
<dbReference type="SUPFAM" id="SSF46934">
    <property type="entry name" value="UBA-like"/>
    <property type="match status" value="1"/>
</dbReference>
<dbReference type="GO" id="GO:0043161">
    <property type="term" value="P:proteasome-mediated ubiquitin-dependent protein catabolic process"/>
    <property type="evidence" value="ECO:0007669"/>
    <property type="project" value="TreeGrafter"/>
</dbReference>
<reference evidence="3 4" key="1">
    <citation type="journal article" date="2016" name="Nat. Commun.">
        <title>Ectomycorrhizal ecology is imprinted in the genome of the dominant symbiotic fungus Cenococcum geophilum.</title>
        <authorList>
            <consortium name="DOE Joint Genome Institute"/>
            <person name="Peter M."/>
            <person name="Kohler A."/>
            <person name="Ohm R.A."/>
            <person name="Kuo A."/>
            <person name="Krutzmann J."/>
            <person name="Morin E."/>
            <person name="Arend M."/>
            <person name="Barry K.W."/>
            <person name="Binder M."/>
            <person name="Choi C."/>
            <person name="Clum A."/>
            <person name="Copeland A."/>
            <person name="Grisel N."/>
            <person name="Haridas S."/>
            <person name="Kipfer T."/>
            <person name="LaButti K."/>
            <person name="Lindquist E."/>
            <person name="Lipzen A."/>
            <person name="Maire R."/>
            <person name="Meier B."/>
            <person name="Mihaltcheva S."/>
            <person name="Molinier V."/>
            <person name="Murat C."/>
            <person name="Poggeler S."/>
            <person name="Quandt C.A."/>
            <person name="Sperisen C."/>
            <person name="Tritt A."/>
            <person name="Tisserant E."/>
            <person name="Crous P.W."/>
            <person name="Henrissat B."/>
            <person name="Nehls U."/>
            <person name="Egli S."/>
            <person name="Spatafora J.W."/>
            <person name="Grigoriev I.V."/>
            <person name="Martin F.M."/>
        </authorList>
    </citation>
    <scope>NUCLEOTIDE SEQUENCE [LARGE SCALE GENOMIC DNA]</scope>
    <source>
        <strain evidence="3 4">CBS 459.81</strain>
    </source>
</reference>
<sequence length="549" mass="61231">MDDDNIVAFIGITSAEPERAAQYLRLTDNNLEQAIQLFFDSPNLDLGNAATPQATSSTSHQPPLSSTTNQGRPSTAHNEDAIMIDSDPDSDFDVGPQYPTTTAQTVPSATRPTDEAFEDDEAMARRLQEELYGGRDSSGAAGGVRAPMARTTETLVGPGATWGSDADELNAMVADQLAARNRRPAGRPGIFNQRPFQPSVWDTDSSDPAARRRDLSRATAGASDSSTKSNLLAEMYRPPFELMSPMHWDDARDEGKDTEKWILVNIQDPAIFDCQVLNRDIWKNPQIKETVKENFIFMQYSKNDLRGNKYIQYYFHDRDSMDAYPHIAIVDPRTGEQVKTWSGAPVPKPMDFLMQLHEFLDRYSLKANARNPVTTRKPERKKVDVNRMTEEEMLEMALKNSLDNGKVPKDDDPDALTKEFEVEGKGKGKVKEEEPEIKVELTANGAVESAFARISASNPHSEAPSGPDSTRIQFRAPDGKRLVRRFQVSDPVRRLFEWLKASPWEGKEGVEFELLFLGKNLIEVLDISIQDAGLKNGSVNVEFVGESED</sequence>
<dbReference type="CDD" id="cd02958">
    <property type="entry name" value="UAS"/>
    <property type="match status" value="1"/>
</dbReference>
<dbReference type="CDD" id="cd01767">
    <property type="entry name" value="UBX"/>
    <property type="match status" value="1"/>
</dbReference>
<dbReference type="SMART" id="SM00166">
    <property type="entry name" value="UBX"/>
    <property type="match status" value="1"/>
</dbReference>
<dbReference type="GO" id="GO:0043130">
    <property type="term" value="F:ubiquitin binding"/>
    <property type="evidence" value="ECO:0007669"/>
    <property type="project" value="TreeGrafter"/>
</dbReference>
<dbReference type="PANTHER" id="PTHR23322:SF6">
    <property type="entry name" value="UBX DOMAIN-CONTAINING PROTEIN 7"/>
    <property type="match status" value="1"/>
</dbReference>
<dbReference type="CDD" id="cd14273">
    <property type="entry name" value="UBA_TAP-C_like"/>
    <property type="match status" value="1"/>
</dbReference>
<evidence type="ECO:0000313" key="3">
    <source>
        <dbReference type="EMBL" id="OCK83919.1"/>
    </source>
</evidence>
<dbReference type="Gene3D" id="3.10.20.90">
    <property type="entry name" value="Phosphatidylinositol 3-kinase Catalytic Subunit, Chain A, domain 1"/>
    <property type="match status" value="1"/>
</dbReference>
<protein>
    <recommendedName>
        <fullName evidence="2">UBX domain-containing protein</fullName>
    </recommendedName>
</protein>
<dbReference type="OrthoDB" id="270602at2759"/>
<evidence type="ECO:0000313" key="4">
    <source>
        <dbReference type="Proteomes" id="UP000250266"/>
    </source>
</evidence>
<dbReference type="PROSITE" id="PS50033">
    <property type="entry name" value="UBX"/>
    <property type="match status" value="1"/>
</dbReference>
<feature type="region of interest" description="Disordered" evidence="1">
    <location>
        <begin position="184"/>
        <end position="227"/>
    </location>
</feature>
<dbReference type="InterPro" id="IPR006577">
    <property type="entry name" value="UAS"/>
</dbReference>
<feature type="compositionally biased region" description="Polar residues" evidence="1">
    <location>
        <begin position="98"/>
        <end position="111"/>
    </location>
</feature>
<dbReference type="GO" id="GO:0005634">
    <property type="term" value="C:nucleus"/>
    <property type="evidence" value="ECO:0007669"/>
    <property type="project" value="TreeGrafter"/>
</dbReference>
<dbReference type="Pfam" id="PF13899">
    <property type="entry name" value="Thioredoxin_7"/>
    <property type="match status" value="1"/>
</dbReference>
<dbReference type="SMART" id="SM00594">
    <property type="entry name" value="UAS"/>
    <property type="match status" value="1"/>
</dbReference>
<name>A0A8E2EHI0_9PEZI</name>
<feature type="compositionally biased region" description="Polar residues" evidence="1">
    <location>
        <begin position="194"/>
        <end position="203"/>
    </location>
</feature>
<dbReference type="SUPFAM" id="SSF52833">
    <property type="entry name" value="Thioredoxin-like"/>
    <property type="match status" value="1"/>
</dbReference>
<evidence type="ECO:0000256" key="1">
    <source>
        <dbReference type="SAM" id="MobiDB-lite"/>
    </source>
</evidence>
<dbReference type="Gene3D" id="3.40.30.10">
    <property type="entry name" value="Glutaredoxin"/>
    <property type="match status" value="1"/>
</dbReference>
<organism evidence="3 4">
    <name type="scientific">Lepidopterella palustris CBS 459.81</name>
    <dbReference type="NCBI Taxonomy" id="1314670"/>
    <lineage>
        <taxon>Eukaryota</taxon>
        <taxon>Fungi</taxon>
        <taxon>Dikarya</taxon>
        <taxon>Ascomycota</taxon>
        <taxon>Pezizomycotina</taxon>
        <taxon>Dothideomycetes</taxon>
        <taxon>Pleosporomycetidae</taxon>
        <taxon>Mytilinidiales</taxon>
        <taxon>Argynnaceae</taxon>
        <taxon>Lepidopterella</taxon>
    </lineage>
</organism>
<feature type="domain" description="UBX" evidence="2">
    <location>
        <begin position="465"/>
        <end position="514"/>
    </location>
</feature>
<dbReference type="InterPro" id="IPR036249">
    <property type="entry name" value="Thioredoxin-like_sf"/>
</dbReference>
<feature type="region of interest" description="Disordered" evidence="1">
    <location>
        <begin position="46"/>
        <end position="119"/>
    </location>
</feature>
<accession>A0A8E2EHI0</accession>
<dbReference type="InterPro" id="IPR009060">
    <property type="entry name" value="UBA-like_sf"/>
</dbReference>
<evidence type="ECO:0000259" key="2">
    <source>
        <dbReference type="PROSITE" id="PS50033"/>
    </source>
</evidence>
<dbReference type="Proteomes" id="UP000250266">
    <property type="component" value="Unassembled WGS sequence"/>
</dbReference>
<dbReference type="Gene3D" id="1.10.8.10">
    <property type="entry name" value="DNA helicase RuvA subunit, C-terminal domain"/>
    <property type="match status" value="1"/>
</dbReference>
<dbReference type="PANTHER" id="PTHR23322">
    <property type="entry name" value="FAS-ASSOCIATED PROTEIN"/>
    <property type="match status" value="1"/>
</dbReference>
<proteinExistence type="predicted"/>
<dbReference type="EMBL" id="KV744849">
    <property type="protein sequence ID" value="OCK83919.1"/>
    <property type="molecule type" value="Genomic_DNA"/>
</dbReference>
<dbReference type="Pfam" id="PF00789">
    <property type="entry name" value="UBX"/>
    <property type="match status" value="1"/>
</dbReference>
<dbReference type="AlphaFoldDB" id="A0A8E2EHI0"/>
<keyword evidence="4" id="KW-1185">Reference proteome</keyword>
<dbReference type="InterPro" id="IPR001012">
    <property type="entry name" value="UBX_dom"/>
</dbReference>
<dbReference type="InterPro" id="IPR029071">
    <property type="entry name" value="Ubiquitin-like_domsf"/>
</dbReference>
<dbReference type="SUPFAM" id="SSF54236">
    <property type="entry name" value="Ubiquitin-like"/>
    <property type="match status" value="1"/>
</dbReference>
<dbReference type="Pfam" id="PF14555">
    <property type="entry name" value="UBA_4"/>
    <property type="match status" value="1"/>
</dbReference>